<gene>
    <name evidence="1" type="ORF">Verru16b_01688</name>
</gene>
<protein>
    <submittedName>
        <fullName evidence="1">Uncharacterized protein</fullName>
    </submittedName>
</protein>
<evidence type="ECO:0000313" key="1">
    <source>
        <dbReference type="EMBL" id="AOS44622.1"/>
    </source>
</evidence>
<accession>A0A1D8AUR3</accession>
<sequence length="167" mass="17791">MSSPLSRSALRLIGLAGLCWLAVTPLAAQVEAIVAPAKRTEVLARAQQIFAAKPVPSNAANPFFSESFNEVRFGTSGQAQVDTNVPAPAGPKTGGALLQAIALSLKPSGYFVFGGAPTLVFGQKRVKAGGLLTINFEGTEYTLEVTKLDRTNFTLRLNREEFTRPIK</sequence>
<dbReference type="Proteomes" id="UP000095228">
    <property type="component" value="Chromosome"/>
</dbReference>
<dbReference type="EMBL" id="CP016094">
    <property type="protein sequence ID" value="AOS44622.1"/>
    <property type="molecule type" value="Genomic_DNA"/>
</dbReference>
<evidence type="ECO:0000313" key="2">
    <source>
        <dbReference type="Proteomes" id="UP000095228"/>
    </source>
</evidence>
<dbReference type="KEGG" id="obg:Verru16b_01688"/>
<dbReference type="OrthoDB" id="196864at2"/>
<dbReference type="STRING" id="1838286.Verru16b_01688"/>
<keyword evidence="2" id="KW-1185">Reference proteome</keyword>
<proteinExistence type="predicted"/>
<name>A0A1D8AUR3_9BACT</name>
<dbReference type="RefSeq" id="WP_069961856.1">
    <property type="nucleotide sequence ID" value="NZ_CP016094.1"/>
</dbReference>
<organism evidence="1 2">
    <name type="scientific">Lacunisphaera limnophila</name>
    <dbReference type="NCBI Taxonomy" id="1838286"/>
    <lineage>
        <taxon>Bacteria</taxon>
        <taxon>Pseudomonadati</taxon>
        <taxon>Verrucomicrobiota</taxon>
        <taxon>Opitutia</taxon>
        <taxon>Opitutales</taxon>
        <taxon>Opitutaceae</taxon>
        <taxon>Lacunisphaera</taxon>
    </lineage>
</organism>
<dbReference type="AlphaFoldDB" id="A0A1D8AUR3"/>
<reference evidence="1 2" key="1">
    <citation type="submission" date="2016-06" db="EMBL/GenBank/DDBJ databases">
        <title>Three novel species with peptidoglycan cell walls form the new genus Lacunisphaera gen. nov. in the family Opitutaceae of the verrucomicrobial subdivision 4.</title>
        <authorList>
            <person name="Rast P."/>
            <person name="Gloeckner I."/>
            <person name="Jogler M."/>
            <person name="Boedeker C."/>
            <person name="Jeske O."/>
            <person name="Wiegand S."/>
            <person name="Reinhardt R."/>
            <person name="Schumann P."/>
            <person name="Rohde M."/>
            <person name="Spring S."/>
            <person name="Gloeckner F.O."/>
            <person name="Jogler C."/>
        </authorList>
    </citation>
    <scope>NUCLEOTIDE SEQUENCE [LARGE SCALE GENOMIC DNA]</scope>
    <source>
        <strain evidence="1 2">IG16b</strain>
    </source>
</reference>